<feature type="region of interest" description="Disordered" evidence="1">
    <location>
        <begin position="27"/>
        <end position="102"/>
    </location>
</feature>
<feature type="signal peptide" evidence="2">
    <location>
        <begin position="1"/>
        <end position="23"/>
    </location>
</feature>
<evidence type="ECO:0000313" key="3">
    <source>
        <dbReference type="EMBL" id="SLM47847.1"/>
    </source>
</evidence>
<sequence length="122" mass="12679">MKLVFGTLAAASGVLFALSMASANPALLPKHEGYPMKNSGSPVTGQPTANDPGQGDARGESTLTKAAGFDDKHAQQDLKKKDNERITANEGAGRLPKVQGPQIQIAPPVTSATKITGDRKID</sequence>
<evidence type="ECO:0000313" key="4">
    <source>
        <dbReference type="Proteomes" id="UP000192042"/>
    </source>
</evidence>
<dbReference type="EMBL" id="LT828648">
    <property type="protein sequence ID" value="SLM47847.1"/>
    <property type="molecule type" value="Genomic_DNA"/>
</dbReference>
<organism evidence="3 4">
    <name type="scientific">Nitrospira japonica</name>
    <dbReference type="NCBI Taxonomy" id="1325564"/>
    <lineage>
        <taxon>Bacteria</taxon>
        <taxon>Pseudomonadati</taxon>
        <taxon>Nitrospirota</taxon>
        <taxon>Nitrospiria</taxon>
        <taxon>Nitrospirales</taxon>
        <taxon>Nitrospiraceae</taxon>
        <taxon>Nitrospira</taxon>
    </lineage>
</organism>
<gene>
    <name evidence="3" type="ORF">NSJP_1675</name>
</gene>
<protein>
    <submittedName>
        <fullName evidence="3">Uncharacterized protein</fullName>
    </submittedName>
</protein>
<dbReference type="AlphaFoldDB" id="A0A1W1I496"/>
<reference evidence="3 4" key="1">
    <citation type="submission" date="2017-03" db="EMBL/GenBank/DDBJ databases">
        <authorList>
            <person name="Afonso C.L."/>
            <person name="Miller P.J."/>
            <person name="Scott M.A."/>
            <person name="Spackman E."/>
            <person name="Goraichik I."/>
            <person name="Dimitrov K.M."/>
            <person name="Suarez D.L."/>
            <person name="Swayne D.E."/>
        </authorList>
    </citation>
    <scope>NUCLEOTIDE SEQUENCE [LARGE SCALE GENOMIC DNA]</scope>
    <source>
        <strain evidence="3">Genome sequencing of Nitrospira japonica strain NJ11</strain>
    </source>
</reference>
<dbReference type="RefSeq" id="WP_080886319.1">
    <property type="nucleotide sequence ID" value="NZ_LT828648.1"/>
</dbReference>
<accession>A0A1W1I496</accession>
<feature type="chain" id="PRO_5012574128" evidence="2">
    <location>
        <begin position="24"/>
        <end position="122"/>
    </location>
</feature>
<feature type="compositionally biased region" description="Polar residues" evidence="1">
    <location>
        <begin position="38"/>
        <end position="51"/>
    </location>
</feature>
<keyword evidence="2" id="KW-0732">Signal</keyword>
<evidence type="ECO:0000256" key="2">
    <source>
        <dbReference type="SAM" id="SignalP"/>
    </source>
</evidence>
<evidence type="ECO:0000256" key="1">
    <source>
        <dbReference type="SAM" id="MobiDB-lite"/>
    </source>
</evidence>
<dbReference type="OrthoDB" id="9790133at2"/>
<feature type="compositionally biased region" description="Basic and acidic residues" evidence="1">
    <location>
        <begin position="68"/>
        <end position="87"/>
    </location>
</feature>
<dbReference type="Proteomes" id="UP000192042">
    <property type="component" value="Chromosome I"/>
</dbReference>
<name>A0A1W1I496_9BACT</name>
<proteinExistence type="predicted"/>
<dbReference type="KEGG" id="nja:NSJP_1675"/>
<keyword evidence="4" id="KW-1185">Reference proteome</keyword>